<dbReference type="AlphaFoldDB" id="A0A511KFG8"/>
<dbReference type="OrthoDB" id="2531282at2759"/>
<gene>
    <name evidence="1" type="ORF">Rt10032_c07g3119</name>
</gene>
<sequence length="429" mass="47599">MDGCPGWDCELYLGKCNGYGSGWAAPTILPGFLTSEPPQDVYNFMLAHKAFVPSAQRIIYRDPFPTAIRQHDARAKAFGLRQILDKHPHLGRSVRRLSQLHSFVSDLAQHRPDEHSSAFDQAVEACSWQADILRLCPSVHFASLLLRDADYARTIGQILRSRLPSSVSLHFPPSLTGTRQQAVLGQFARGLGGDATSGLNVLRINASAAWHVDNDMRPDYVARKIVLNLDRAKTAPLSTAAALLPRRCEATEELVLEELGDNSATSQHFTDAIKGNRLQVVTLEGEDWLYSAANGLKEDYGRCVRGVSVSLAILPAFPHARELTLRGFRDLDLRKLAVIARASPLVQILDLSLSFWTLDHTDLTSEHPRTSSFDNKLIGILDSMKCIESIDLGILPYNKKVDCRCGLRRYAGGRRIALEMDGCQMEEEE</sequence>
<comment type="caution">
    <text evidence="1">The sequence shown here is derived from an EMBL/GenBank/DDBJ whole genome shotgun (WGS) entry which is preliminary data.</text>
</comment>
<evidence type="ECO:0000313" key="2">
    <source>
        <dbReference type="Proteomes" id="UP000321518"/>
    </source>
</evidence>
<protein>
    <submittedName>
        <fullName evidence="1">Proteophosphoglycan 5</fullName>
    </submittedName>
</protein>
<proteinExistence type="predicted"/>
<organism evidence="1 2">
    <name type="scientific">Rhodotorula toruloides</name>
    <name type="common">Yeast</name>
    <name type="synonym">Rhodosporidium toruloides</name>
    <dbReference type="NCBI Taxonomy" id="5286"/>
    <lineage>
        <taxon>Eukaryota</taxon>
        <taxon>Fungi</taxon>
        <taxon>Dikarya</taxon>
        <taxon>Basidiomycota</taxon>
        <taxon>Pucciniomycotina</taxon>
        <taxon>Microbotryomycetes</taxon>
        <taxon>Sporidiobolales</taxon>
        <taxon>Sporidiobolaceae</taxon>
        <taxon>Rhodotorula</taxon>
    </lineage>
</organism>
<dbReference type="Proteomes" id="UP000321518">
    <property type="component" value="Unassembled WGS sequence"/>
</dbReference>
<name>A0A511KFG8_RHOTO</name>
<accession>A0A511KFG8</accession>
<evidence type="ECO:0000313" key="1">
    <source>
        <dbReference type="EMBL" id="GEM09102.1"/>
    </source>
</evidence>
<reference evidence="1 2" key="1">
    <citation type="submission" date="2019-07" db="EMBL/GenBank/DDBJ databases">
        <title>Rhodotorula toruloides NBRC10032 genome sequencing.</title>
        <authorList>
            <person name="Shida Y."/>
            <person name="Takaku H."/>
            <person name="Ogasawara W."/>
            <person name="Mori K."/>
        </authorList>
    </citation>
    <scope>NUCLEOTIDE SEQUENCE [LARGE SCALE GENOMIC DNA]</scope>
    <source>
        <strain evidence="1 2">NBRC10032</strain>
    </source>
</reference>
<dbReference type="EMBL" id="BJWK01000007">
    <property type="protein sequence ID" value="GEM09102.1"/>
    <property type="molecule type" value="Genomic_DNA"/>
</dbReference>